<reference evidence="1 2" key="1">
    <citation type="submission" date="2017-11" db="EMBL/GenBank/DDBJ databases">
        <title>De-novo sequencing of pomegranate (Punica granatum L.) genome.</title>
        <authorList>
            <person name="Akparov Z."/>
            <person name="Amiraslanov A."/>
            <person name="Hajiyeva S."/>
            <person name="Abbasov M."/>
            <person name="Kaur K."/>
            <person name="Hamwieh A."/>
            <person name="Solovyev V."/>
            <person name="Salamov A."/>
            <person name="Braich B."/>
            <person name="Kosarev P."/>
            <person name="Mahmoud A."/>
            <person name="Hajiyev E."/>
            <person name="Babayeva S."/>
            <person name="Izzatullayeva V."/>
            <person name="Mammadov A."/>
            <person name="Mammadov A."/>
            <person name="Sharifova S."/>
            <person name="Ojaghi J."/>
            <person name="Eynullazada K."/>
            <person name="Bayramov B."/>
            <person name="Abdulazimova A."/>
            <person name="Shahmuradov I."/>
        </authorList>
    </citation>
    <scope>NUCLEOTIDE SEQUENCE [LARGE SCALE GENOMIC DNA]</scope>
    <source>
        <strain evidence="2">cv. AG2017</strain>
        <tissue evidence="1">Leaf</tissue>
    </source>
</reference>
<name>A0A2I0L2N8_PUNGR</name>
<dbReference type="GO" id="GO:0005739">
    <property type="term" value="C:mitochondrion"/>
    <property type="evidence" value="ECO:0007669"/>
    <property type="project" value="TreeGrafter"/>
</dbReference>
<dbReference type="OrthoDB" id="1706674at2759"/>
<dbReference type="EMBL" id="PGOL01000189">
    <property type="protein sequence ID" value="PKI74860.1"/>
    <property type="molecule type" value="Genomic_DNA"/>
</dbReference>
<dbReference type="PANTHER" id="PTHR31346">
    <property type="entry name" value="MULTIPLE ORGANELLAR RNA EDITING FACTOR 2, CHLOROPLASTIC-RELATED-RELATED"/>
    <property type="match status" value="1"/>
</dbReference>
<keyword evidence="2" id="KW-1185">Reference proteome</keyword>
<evidence type="ECO:0000313" key="1">
    <source>
        <dbReference type="EMBL" id="PKI74860.1"/>
    </source>
</evidence>
<dbReference type="InterPro" id="IPR054059">
    <property type="entry name" value="MORF/ORRM1/DAG-like_MORF"/>
</dbReference>
<dbReference type="AlphaFoldDB" id="A0A2I0L2N8"/>
<dbReference type="GeneID" id="116202969"/>
<gene>
    <name evidence="1" type="ORF">CRG98_004632</name>
</gene>
<dbReference type="GO" id="GO:0016554">
    <property type="term" value="P:cytidine to uridine editing"/>
    <property type="evidence" value="ECO:0007669"/>
    <property type="project" value="InterPro"/>
</dbReference>
<accession>A0A2I0L2N8</accession>
<protein>
    <submittedName>
        <fullName evidence="1">Uncharacterized protein</fullName>
    </submittedName>
</protein>
<dbReference type="InterPro" id="IPR039206">
    <property type="entry name" value="MORF/ORRM1/DAG-like"/>
</dbReference>
<dbReference type="Proteomes" id="UP000233551">
    <property type="component" value="Unassembled WGS sequence"/>
</dbReference>
<dbReference type="GO" id="GO:0080156">
    <property type="term" value="P:mitochondrial mRNA modification"/>
    <property type="evidence" value="ECO:0007669"/>
    <property type="project" value="TreeGrafter"/>
</dbReference>
<dbReference type="GO" id="GO:0006397">
    <property type="term" value="P:mRNA processing"/>
    <property type="evidence" value="ECO:0007669"/>
    <property type="project" value="UniProtKB-KW"/>
</dbReference>
<dbReference type="PANTHER" id="PTHR31346:SF5">
    <property type="entry name" value="MULTIPLE ORGANELLAR RNA EDITING FACTOR 1, MITOCHONDRIAL"/>
    <property type="match status" value="1"/>
</dbReference>
<dbReference type="Pfam" id="PF21864">
    <property type="entry name" value="MORF_dom"/>
    <property type="match status" value="1"/>
</dbReference>
<sequence length="406" mass="45092">MAMYSFRLRRALSSLSGVHSSLSGSGSAISAAPALVPSLPRLSSLSVPFLCPAQLQSRSFRSSTASLLAQGNYSRNFDDSDKIDENTILFEGCDYNHWLITMDFPRDNPPTPEEKVRTYEETCARGLNISLEEAKKKMYACSTTTYNGFQALMTEAESEQFRGLPGVVFILPDSYIDPQNKEYGGDKYENGVITPRPPPIQYGRQRSRDRRRDYDQPRYDREGGFVQNRQGNPQYNNPQGHVQREDGRNYGPSQNYPPQQNYGPPGQGDRRNPMPMNNMNYAPRGRDPAASQQGNYNLWGQPNNNYYNQERMDMPQGDRRNYASPQNDFRGNNMNYAPNTPGGPNGQAGQGGSGYQGGGYGQGAGSNYGQGYMGQGEGQRFSQGDQRNMQGDQGGHGFGGPNQGKY</sequence>
<evidence type="ECO:0000313" key="2">
    <source>
        <dbReference type="Proteomes" id="UP000233551"/>
    </source>
</evidence>
<organism evidence="1 2">
    <name type="scientific">Punica granatum</name>
    <name type="common">Pomegranate</name>
    <dbReference type="NCBI Taxonomy" id="22663"/>
    <lineage>
        <taxon>Eukaryota</taxon>
        <taxon>Viridiplantae</taxon>
        <taxon>Streptophyta</taxon>
        <taxon>Embryophyta</taxon>
        <taxon>Tracheophyta</taxon>
        <taxon>Spermatophyta</taxon>
        <taxon>Magnoliopsida</taxon>
        <taxon>eudicotyledons</taxon>
        <taxon>Gunneridae</taxon>
        <taxon>Pentapetalae</taxon>
        <taxon>rosids</taxon>
        <taxon>malvids</taxon>
        <taxon>Myrtales</taxon>
        <taxon>Lythraceae</taxon>
        <taxon>Punica</taxon>
    </lineage>
</organism>
<comment type="caution">
    <text evidence="1">The sequence shown here is derived from an EMBL/GenBank/DDBJ whole genome shotgun (WGS) entry which is preliminary data.</text>
</comment>
<dbReference type="STRING" id="22663.A0A2I0L2N8"/>
<proteinExistence type="predicted"/>